<reference evidence="1 2" key="1">
    <citation type="journal article" date="2020" name="ISME J.">
        <title>Comparative genomics reveals insights into cyanobacterial evolution and habitat adaptation.</title>
        <authorList>
            <person name="Chen M.Y."/>
            <person name="Teng W.K."/>
            <person name="Zhao L."/>
            <person name="Hu C.X."/>
            <person name="Zhou Y.K."/>
            <person name="Han B.P."/>
            <person name="Song L.R."/>
            <person name="Shu W.S."/>
        </authorList>
    </citation>
    <scope>NUCLEOTIDE SEQUENCE [LARGE SCALE GENOMIC DNA]</scope>
    <source>
        <strain evidence="1 2">FACHB-1370</strain>
    </source>
</reference>
<organism evidence="1 2">
    <name type="scientific">Planktothricoides raciborskii FACHB-1370</name>
    <dbReference type="NCBI Taxonomy" id="2949576"/>
    <lineage>
        <taxon>Bacteria</taxon>
        <taxon>Bacillati</taxon>
        <taxon>Cyanobacteriota</taxon>
        <taxon>Cyanophyceae</taxon>
        <taxon>Oscillatoriophycideae</taxon>
        <taxon>Oscillatoriales</taxon>
        <taxon>Oscillatoriaceae</taxon>
        <taxon>Planktothricoides</taxon>
    </lineage>
</organism>
<comment type="caution">
    <text evidence="1">The sequence shown here is derived from an EMBL/GenBank/DDBJ whole genome shotgun (WGS) entry which is preliminary data.</text>
</comment>
<sequence>MGVGVGVSVGVGVGVTVGVGVGVGVGVTVGVGVGVGVGVTVGVGVGVGVGVTVGVGVGVGVTVGVGVSVPPKLGLSGDVGVVGAGDTGEFCALAGVVDPTTVEIAPAAATKPLITKFLTGAFRLENRCCLFIVQNPAINPIWLGRKRGGLIAFPVDIGVGLTWTLDGQIIRRIWTHSLRKNINTR</sequence>
<proteinExistence type="predicted"/>
<protein>
    <submittedName>
        <fullName evidence="1">Uncharacterized protein</fullName>
    </submittedName>
</protein>
<gene>
    <name evidence="1" type="ORF">H6G72_13840</name>
</gene>
<evidence type="ECO:0000313" key="2">
    <source>
        <dbReference type="Proteomes" id="UP000641954"/>
    </source>
</evidence>
<dbReference type="EMBL" id="JACJSK010000017">
    <property type="protein sequence ID" value="MBD2544900.1"/>
    <property type="molecule type" value="Genomic_DNA"/>
</dbReference>
<dbReference type="PROSITE" id="PS00101">
    <property type="entry name" value="HEXAPEP_TRANSFERASES"/>
    <property type="match status" value="3"/>
</dbReference>
<accession>A0ABR8EE97</accession>
<keyword evidence="2" id="KW-1185">Reference proteome</keyword>
<dbReference type="InterPro" id="IPR018357">
    <property type="entry name" value="Hexapep_transf_CS"/>
</dbReference>
<name>A0ABR8EE97_9CYAN</name>
<dbReference type="Proteomes" id="UP000641954">
    <property type="component" value="Unassembled WGS sequence"/>
</dbReference>
<evidence type="ECO:0000313" key="1">
    <source>
        <dbReference type="EMBL" id="MBD2544900.1"/>
    </source>
</evidence>